<dbReference type="Gene3D" id="1.20.120.330">
    <property type="entry name" value="Nucleotidyltransferases domain 2"/>
    <property type="match status" value="1"/>
</dbReference>
<dbReference type="EMBL" id="CP000860">
    <property type="protein sequence ID" value="ACA58701.1"/>
    <property type="molecule type" value="Genomic_DNA"/>
</dbReference>
<keyword evidence="3" id="KW-1185">Reference proteome</keyword>
<reference evidence="2 3" key="2">
    <citation type="journal article" date="2008" name="Science">
        <title>Environmental genomics reveals a single-species ecosystem deep within Earth.</title>
        <authorList>
            <person name="Chivian D."/>
            <person name="Brodie E.L."/>
            <person name="Alm E.J."/>
            <person name="Culley D.E."/>
            <person name="Dehal P.S."/>
            <person name="Desantis T.Z."/>
            <person name="Gihring T.M."/>
            <person name="Lapidus A."/>
            <person name="Lin L.H."/>
            <person name="Lowry S.R."/>
            <person name="Moser D.P."/>
            <person name="Richardson P.M."/>
            <person name="Southam G."/>
            <person name="Wanger G."/>
            <person name="Pratt L.M."/>
            <person name="Andersen G.L."/>
            <person name="Hazen T.C."/>
            <person name="Brockman F.J."/>
            <person name="Arkin A.P."/>
            <person name="Onstott T.C."/>
        </authorList>
    </citation>
    <scope>NUCLEOTIDE SEQUENCE [LARGE SCALE GENOMIC DNA]</scope>
    <source>
        <strain evidence="2 3">MP104C</strain>
    </source>
</reference>
<name>B1I100_DESAP</name>
<proteinExistence type="predicted"/>
<dbReference type="SMART" id="SM00748">
    <property type="entry name" value="HEPN"/>
    <property type="match status" value="1"/>
</dbReference>
<evidence type="ECO:0000259" key="1">
    <source>
        <dbReference type="PROSITE" id="PS50910"/>
    </source>
</evidence>
<reference evidence="3" key="1">
    <citation type="submission" date="2007-10" db="EMBL/GenBank/DDBJ databases">
        <title>Complete sequence of chromosome of Desulforudis audaxviator MP104C.</title>
        <authorList>
            <person name="Copeland A."/>
            <person name="Lucas S."/>
            <person name="Lapidus A."/>
            <person name="Barry K."/>
            <person name="Glavina del Rio T."/>
            <person name="Dalin E."/>
            <person name="Tice H."/>
            <person name="Bruce D."/>
            <person name="Pitluck S."/>
            <person name="Lowry S.R."/>
            <person name="Larimer F."/>
            <person name="Land M.L."/>
            <person name="Hauser L."/>
            <person name="Kyrpides N."/>
            <person name="Ivanova N.N."/>
            <person name="Richardson P."/>
        </authorList>
    </citation>
    <scope>NUCLEOTIDE SEQUENCE [LARGE SCALE GENOMIC DNA]</scope>
    <source>
        <strain evidence="3">MP104C</strain>
    </source>
</reference>
<dbReference type="AlphaFoldDB" id="B1I100"/>
<sequence length="129" mass="14412">MVNRAMDWLTQGGYDLQHARNSLSMGDYEWASFAAHQAAEKAVKALVQHRGGEGWGHSVTRLLLDLAALLSISDAVLLAAKRLDKHYIPARYPNGFDRGTPRDYYTEGEARQAISDAETVYHFCRDAIC</sequence>
<dbReference type="SUPFAM" id="SSF81593">
    <property type="entry name" value="Nucleotidyltransferase substrate binding subunit/domain"/>
    <property type="match status" value="1"/>
</dbReference>
<feature type="domain" description="HEPN" evidence="1">
    <location>
        <begin position="9"/>
        <end position="120"/>
    </location>
</feature>
<gene>
    <name evidence="2" type="ordered locus">Daud_0133</name>
</gene>
<dbReference type="Pfam" id="PF05168">
    <property type="entry name" value="HEPN"/>
    <property type="match status" value="1"/>
</dbReference>
<evidence type="ECO:0000313" key="2">
    <source>
        <dbReference type="EMBL" id="ACA58701.1"/>
    </source>
</evidence>
<dbReference type="eggNOG" id="COG2250">
    <property type="taxonomic scope" value="Bacteria"/>
</dbReference>
<dbReference type="PROSITE" id="PS50910">
    <property type="entry name" value="HEPN"/>
    <property type="match status" value="1"/>
</dbReference>
<dbReference type="RefSeq" id="WP_012301295.1">
    <property type="nucleotide sequence ID" value="NC_010424.1"/>
</dbReference>
<dbReference type="InterPro" id="IPR007842">
    <property type="entry name" value="HEPN_dom"/>
</dbReference>
<dbReference type="KEGG" id="dau:Daud_0133"/>
<dbReference type="OrthoDB" id="9808176at2"/>
<accession>B1I100</accession>
<organism evidence="2 3">
    <name type="scientific">Desulforudis audaxviator (strain MP104C)</name>
    <dbReference type="NCBI Taxonomy" id="477974"/>
    <lineage>
        <taxon>Bacteria</taxon>
        <taxon>Bacillati</taxon>
        <taxon>Bacillota</taxon>
        <taxon>Clostridia</taxon>
        <taxon>Thermoanaerobacterales</taxon>
        <taxon>Candidatus Desulforudaceae</taxon>
        <taxon>Candidatus Desulforudis</taxon>
    </lineage>
</organism>
<protein>
    <submittedName>
        <fullName evidence="2">HEPN domain protein</fullName>
    </submittedName>
</protein>
<evidence type="ECO:0000313" key="3">
    <source>
        <dbReference type="Proteomes" id="UP000008544"/>
    </source>
</evidence>
<dbReference type="Proteomes" id="UP000008544">
    <property type="component" value="Chromosome"/>
</dbReference>
<dbReference type="HOGENOM" id="CLU_123170_2_1_9"/>
<dbReference type="STRING" id="477974.Daud_0133"/>